<evidence type="ECO:0000259" key="6">
    <source>
        <dbReference type="Pfam" id="PF03968"/>
    </source>
</evidence>
<keyword evidence="3 4" id="KW-0574">Periplasm</keyword>
<organism evidence="7 8">
    <name type="scientific">Parasutterella muris</name>
    <dbReference type="NCBI Taxonomy" id="2565572"/>
    <lineage>
        <taxon>Bacteria</taxon>
        <taxon>Pseudomonadati</taxon>
        <taxon>Pseudomonadota</taxon>
        <taxon>Betaproteobacteria</taxon>
        <taxon>Burkholderiales</taxon>
        <taxon>Sutterellaceae</taxon>
        <taxon>Parasutterella</taxon>
    </lineage>
</organism>
<dbReference type="GO" id="GO:0030288">
    <property type="term" value="C:outer membrane-bounded periplasmic space"/>
    <property type="evidence" value="ECO:0007669"/>
    <property type="project" value="TreeGrafter"/>
</dbReference>
<evidence type="ECO:0000313" key="8">
    <source>
        <dbReference type="Proteomes" id="UP000472580"/>
    </source>
</evidence>
<feature type="domain" description="Organic solvent tolerance-like N-terminal" evidence="6">
    <location>
        <begin position="32"/>
        <end position="153"/>
    </location>
</feature>
<dbReference type="GO" id="GO:0009279">
    <property type="term" value="C:cell outer membrane"/>
    <property type="evidence" value="ECO:0007669"/>
    <property type="project" value="TreeGrafter"/>
</dbReference>
<feature type="chain" id="PRO_5027189579" description="Lipopolysaccharide export system protein LptA" evidence="4">
    <location>
        <begin position="23"/>
        <end position="197"/>
    </location>
</feature>
<comment type="subunit">
    <text evidence="4">Component of the lipopolysaccharide transport and assembly complex.</text>
</comment>
<dbReference type="Gene3D" id="2.60.450.10">
    <property type="entry name" value="Lipopolysaccharide (LPS) transport protein A like domain"/>
    <property type="match status" value="1"/>
</dbReference>
<accession>A0A6L6YFX6</accession>
<dbReference type="NCBIfam" id="TIGR03002">
    <property type="entry name" value="outer_YhbN_LptA"/>
    <property type="match status" value="1"/>
</dbReference>
<keyword evidence="1 4" id="KW-0813">Transport</keyword>
<name>A0A6L6YFX6_9BURK</name>
<sequence precursor="true">MKKLPLSILLALCSVLPGIASAESADSSQPIQIFSDKFDGDDVKQVAVYTGDVAVHQGTLEIRGAKLVLTIDPQGYRHAVMTPQKGKLVTFKQRKDEKTPGVEEWMHGKGDKLTYNEKTNELTLTNNAQVSRSENGVMKDESRGTVITYNMTTSTADVVGSKNRGSAGRVSTVIAPRDSNFDASKPIELQPSKGIKR</sequence>
<evidence type="ECO:0000256" key="1">
    <source>
        <dbReference type="ARBA" id="ARBA00022448"/>
    </source>
</evidence>
<dbReference type="InterPro" id="IPR014340">
    <property type="entry name" value="LptA"/>
</dbReference>
<dbReference type="GO" id="GO:0017089">
    <property type="term" value="F:glycolipid transfer activity"/>
    <property type="evidence" value="ECO:0007669"/>
    <property type="project" value="TreeGrafter"/>
</dbReference>
<proteinExistence type="inferred from homology"/>
<evidence type="ECO:0000313" key="7">
    <source>
        <dbReference type="EMBL" id="MVX55729.1"/>
    </source>
</evidence>
<comment type="similarity">
    <text evidence="4">Belongs to the LptA family.</text>
</comment>
<evidence type="ECO:0000256" key="5">
    <source>
        <dbReference type="SAM" id="MobiDB-lite"/>
    </source>
</evidence>
<dbReference type="AlphaFoldDB" id="A0A6L6YFX6"/>
<keyword evidence="8" id="KW-1185">Reference proteome</keyword>
<evidence type="ECO:0000256" key="3">
    <source>
        <dbReference type="ARBA" id="ARBA00022764"/>
    </source>
</evidence>
<dbReference type="EMBL" id="WSRP01000002">
    <property type="protein sequence ID" value="MVX55729.1"/>
    <property type="molecule type" value="Genomic_DNA"/>
</dbReference>
<feature type="region of interest" description="Disordered" evidence="5">
    <location>
        <begin position="176"/>
        <end position="197"/>
    </location>
</feature>
<dbReference type="GO" id="GO:0001530">
    <property type="term" value="F:lipopolysaccharide binding"/>
    <property type="evidence" value="ECO:0007669"/>
    <property type="project" value="InterPro"/>
</dbReference>
<reference evidence="7 8" key="1">
    <citation type="submission" date="2019-12" db="EMBL/GenBank/DDBJ databases">
        <title>Microbes associate with the intestines of laboratory mice.</title>
        <authorList>
            <person name="Navarre W."/>
            <person name="Wong E."/>
        </authorList>
    </citation>
    <scope>NUCLEOTIDE SEQUENCE [LARGE SCALE GENOMIC DNA]</scope>
    <source>
        <strain evidence="7 8">NM82_D38</strain>
    </source>
</reference>
<comment type="caution">
    <text evidence="7">The sequence shown here is derived from an EMBL/GenBank/DDBJ whole genome shotgun (WGS) entry which is preliminary data.</text>
</comment>
<dbReference type="Pfam" id="PF03968">
    <property type="entry name" value="LptD_N"/>
    <property type="match status" value="1"/>
</dbReference>
<dbReference type="InterPro" id="IPR005653">
    <property type="entry name" value="OstA-like_N"/>
</dbReference>
<dbReference type="OrthoDB" id="5294855at2"/>
<protein>
    <recommendedName>
        <fullName evidence="4">Lipopolysaccharide export system protein LptA</fullName>
    </recommendedName>
</protein>
<dbReference type="PANTHER" id="PTHR36504:SF1">
    <property type="entry name" value="LIPOPOLYSACCHARIDE EXPORT SYSTEM PROTEIN LPTA"/>
    <property type="match status" value="1"/>
</dbReference>
<keyword evidence="2 4" id="KW-0732">Signal</keyword>
<dbReference type="GO" id="GO:0015920">
    <property type="term" value="P:lipopolysaccharide transport"/>
    <property type="evidence" value="ECO:0007669"/>
    <property type="project" value="UniProtKB-UniRule"/>
</dbReference>
<evidence type="ECO:0000256" key="2">
    <source>
        <dbReference type="ARBA" id="ARBA00022729"/>
    </source>
</evidence>
<dbReference type="GO" id="GO:0043165">
    <property type="term" value="P:Gram-negative-bacterium-type cell outer membrane assembly"/>
    <property type="evidence" value="ECO:0007669"/>
    <property type="project" value="UniProtKB-UniRule"/>
</dbReference>
<dbReference type="PANTHER" id="PTHR36504">
    <property type="entry name" value="LIPOPOLYSACCHARIDE EXPORT SYSTEM PROTEIN LPTA"/>
    <property type="match status" value="1"/>
</dbReference>
<comment type="function">
    <text evidence="4">Involved in the assembly of lipopolysaccharide (LPS). Required for the translocation of LPS from the inner membrane to the outer membrane.</text>
</comment>
<feature type="signal peptide" evidence="4">
    <location>
        <begin position="1"/>
        <end position="22"/>
    </location>
</feature>
<dbReference type="HAMAP" id="MF_01914">
    <property type="entry name" value="LPS_assembly_LptA"/>
    <property type="match status" value="1"/>
</dbReference>
<comment type="subcellular location">
    <subcellularLocation>
        <location evidence="4">Periplasm</location>
    </subcellularLocation>
</comment>
<dbReference type="InterPro" id="IPR052037">
    <property type="entry name" value="LPS_export_LptA"/>
</dbReference>
<dbReference type="Proteomes" id="UP000472580">
    <property type="component" value="Unassembled WGS sequence"/>
</dbReference>
<dbReference type="RefSeq" id="WP_160334166.1">
    <property type="nucleotide sequence ID" value="NZ_CALPCR010000004.1"/>
</dbReference>
<gene>
    <name evidence="4 7" type="primary">lptA</name>
    <name evidence="7" type="ORF">E5987_00720</name>
</gene>
<evidence type="ECO:0000256" key="4">
    <source>
        <dbReference type="HAMAP-Rule" id="MF_01914"/>
    </source>
</evidence>